<feature type="compositionally biased region" description="Basic residues" evidence="1">
    <location>
        <begin position="1"/>
        <end position="11"/>
    </location>
</feature>
<dbReference type="GeneID" id="106163125"/>
<feature type="region of interest" description="Disordered" evidence="1">
    <location>
        <begin position="51"/>
        <end position="70"/>
    </location>
</feature>
<protein>
    <submittedName>
        <fullName evidence="4">Uncharacterized protein LOC106163125</fullName>
    </submittedName>
</protein>
<name>A0A1S3ICX7_LINAN</name>
<accession>A0A1S3ICX7</accession>
<feature type="region of interest" description="Disordered" evidence="1">
    <location>
        <begin position="1"/>
        <end position="34"/>
    </location>
</feature>
<dbReference type="KEGG" id="lak:106163125"/>
<dbReference type="InParanoid" id="A0A1S3ICX7"/>
<sequence length="287" mass="32503">MNFHGCHHQFRRPREYDEPPLPASSQYSDQSTTTDGLYASIRPSNITNVGPASFDDFSEDDNSHEEQHTSHFHGKLKRLRFYLMVMFIMWCLQMLAIVVVGAVIHLHRHDGGKASTGETTALLSKPIDMIQSLDLENEYGGPANMCAPGSDIRNQIGNCTIFQVLKWLVDNSEKKEQATMEEVNKSNSTVDSLNKVLNGLLGNISSLATHSHLQERGMDNITRKLNNLARELYDVQTSRNSDAPLTLAHLRGEVENNTLTWKEDVELILKGDVRYDTYRRCLTVQRE</sequence>
<evidence type="ECO:0000256" key="1">
    <source>
        <dbReference type="SAM" id="MobiDB-lite"/>
    </source>
</evidence>
<reference evidence="4" key="1">
    <citation type="journal article" date="2015" name="Nat. Commun.">
        <title>The Lingula genome provides insights into brachiopod evolution and the origin of phosphate biomineralization.</title>
        <authorList>
            <person name="Luo Y.J."/>
            <person name="Takeuchi T."/>
            <person name="Koyanagi R."/>
            <person name="Yamada L."/>
            <person name="Kanda M."/>
            <person name="Khalturina M."/>
            <person name="Fujie M."/>
            <person name="Yamasaki S.I."/>
            <person name="Endo K."/>
            <person name="Satoh N."/>
        </authorList>
    </citation>
    <scope>NUCLEOTIDE SEQUENCE</scope>
</reference>
<organism evidence="3 4">
    <name type="scientific">Lingula anatina</name>
    <name type="common">Brachiopod</name>
    <name type="synonym">Lingula unguis</name>
    <dbReference type="NCBI Taxonomy" id="7574"/>
    <lineage>
        <taxon>Eukaryota</taxon>
        <taxon>Metazoa</taxon>
        <taxon>Spiralia</taxon>
        <taxon>Lophotrochozoa</taxon>
        <taxon>Brachiopoda</taxon>
        <taxon>Linguliformea</taxon>
        <taxon>Lingulata</taxon>
        <taxon>Lingulida</taxon>
        <taxon>Linguloidea</taxon>
        <taxon>Lingulidae</taxon>
        <taxon>Lingula</taxon>
    </lineage>
</organism>
<evidence type="ECO:0000256" key="2">
    <source>
        <dbReference type="SAM" id="Phobius"/>
    </source>
</evidence>
<dbReference type="RefSeq" id="XP_013396087.1">
    <property type="nucleotide sequence ID" value="XM_013540633.1"/>
</dbReference>
<feature type="compositionally biased region" description="Low complexity" evidence="1">
    <location>
        <begin position="24"/>
        <end position="34"/>
    </location>
</feature>
<gene>
    <name evidence="4" type="primary">LOC106163125</name>
</gene>
<keyword evidence="2" id="KW-0472">Membrane</keyword>
<keyword evidence="2" id="KW-0812">Transmembrane</keyword>
<evidence type="ECO:0000313" key="3">
    <source>
        <dbReference type="Proteomes" id="UP000085678"/>
    </source>
</evidence>
<keyword evidence="3" id="KW-1185">Reference proteome</keyword>
<reference evidence="4" key="2">
    <citation type="submission" date="2025-08" db="UniProtKB">
        <authorList>
            <consortium name="RefSeq"/>
        </authorList>
    </citation>
    <scope>IDENTIFICATION</scope>
</reference>
<evidence type="ECO:0000313" key="4">
    <source>
        <dbReference type="RefSeq" id="XP_013396087.1"/>
    </source>
</evidence>
<dbReference type="Proteomes" id="UP000085678">
    <property type="component" value="Unplaced"/>
</dbReference>
<feature type="non-terminal residue" evidence="4">
    <location>
        <position position="287"/>
    </location>
</feature>
<feature type="transmembrane region" description="Helical" evidence="2">
    <location>
        <begin position="81"/>
        <end position="106"/>
    </location>
</feature>
<proteinExistence type="predicted"/>
<keyword evidence="2" id="KW-1133">Transmembrane helix</keyword>
<dbReference type="AlphaFoldDB" id="A0A1S3ICX7"/>